<accession>A0AAC9LC53</accession>
<evidence type="ECO:0000256" key="1">
    <source>
        <dbReference type="SAM" id="Phobius"/>
    </source>
</evidence>
<gene>
    <name evidence="2" type="ORF">UA74_07825</name>
</gene>
<evidence type="ECO:0008006" key="4">
    <source>
        <dbReference type="Google" id="ProtNLM"/>
    </source>
</evidence>
<proteinExistence type="predicted"/>
<name>A0AAC9LC53_9PSEU</name>
<feature type="transmembrane region" description="Helical" evidence="1">
    <location>
        <begin position="18"/>
        <end position="37"/>
    </location>
</feature>
<sequence length="47" mass="5104">MAVFAGAWVGFAFLSDTWWQLLIAVLLAVVFAQLAFVGHDAGHKQIS</sequence>
<protein>
    <recommendedName>
        <fullName evidence="4">Fatty acid desaturase</fullName>
    </recommendedName>
</protein>
<dbReference type="AlphaFoldDB" id="A0AAC9LC53"/>
<evidence type="ECO:0000313" key="3">
    <source>
        <dbReference type="Proteomes" id="UP000185511"/>
    </source>
</evidence>
<dbReference type="Proteomes" id="UP000185511">
    <property type="component" value="Chromosome"/>
</dbReference>
<keyword evidence="1" id="KW-1133">Transmembrane helix</keyword>
<keyword evidence="1" id="KW-0812">Transmembrane</keyword>
<keyword evidence="3" id="KW-1185">Reference proteome</keyword>
<reference evidence="3" key="1">
    <citation type="submission" date="2016-06" db="EMBL/GenBank/DDBJ databases">
        <title>Complete genome sequence of Actinoalloteichus fjordicus DSM 46855 (=ADI127-17), type strain of the new species Actinoalloteichus fjordicus.</title>
        <authorList>
            <person name="Ruckert C."/>
            <person name="Nouioui I."/>
            <person name="Willmese J."/>
            <person name="van Wezel G."/>
            <person name="Klenk H.-P."/>
            <person name="Kalinowski J."/>
            <person name="Zotchev S.B."/>
        </authorList>
    </citation>
    <scope>NUCLEOTIDE SEQUENCE [LARGE SCALE GENOMIC DNA]</scope>
    <source>
        <strain evidence="3">ADI127-7</strain>
    </source>
</reference>
<evidence type="ECO:0000313" key="2">
    <source>
        <dbReference type="EMBL" id="APU13634.1"/>
    </source>
</evidence>
<dbReference type="KEGG" id="acad:UA74_07825"/>
<keyword evidence="1" id="KW-0472">Membrane</keyword>
<dbReference type="EMBL" id="CP016076">
    <property type="protein sequence ID" value="APU13634.1"/>
    <property type="molecule type" value="Genomic_DNA"/>
</dbReference>
<organism evidence="2 3">
    <name type="scientific">Actinoalloteichus fjordicus</name>
    <dbReference type="NCBI Taxonomy" id="1612552"/>
    <lineage>
        <taxon>Bacteria</taxon>
        <taxon>Bacillati</taxon>
        <taxon>Actinomycetota</taxon>
        <taxon>Actinomycetes</taxon>
        <taxon>Pseudonocardiales</taxon>
        <taxon>Pseudonocardiaceae</taxon>
        <taxon>Actinoalloteichus</taxon>
    </lineage>
</organism>